<feature type="compositionally biased region" description="Basic and acidic residues" evidence="10">
    <location>
        <begin position="175"/>
        <end position="191"/>
    </location>
</feature>
<dbReference type="Pfam" id="PF00078">
    <property type="entry name" value="RVT_1"/>
    <property type="match status" value="1"/>
</dbReference>
<evidence type="ECO:0000256" key="7">
    <source>
        <dbReference type="ARBA" id="ARBA00022801"/>
    </source>
</evidence>
<dbReference type="GO" id="GO:0008270">
    <property type="term" value="F:zinc ion binding"/>
    <property type="evidence" value="ECO:0007669"/>
    <property type="project" value="UniProtKB-KW"/>
</dbReference>
<feature type="region of interest" description="Disordered" evidence="10">
    <location>
        <begin position="1388"/>
        <end position="1478"/>
    </location>
</feature>
<dbReference type="GO" id="GO:0015074">
    <property type="term" value="P:DNA integration"/>
    <property type="evidence" value="ECO:0007669"/>
    <property type="project" value="InterPro"/>
</dbReference>
<dbReference type="Pfam" id="PF17921">
    <property type="entry name" value="Integrase_H2C2"/>
    <property type="match status" value="1"/>
</dbReference>
<keyword evidence="3" id="KW-0808">Transferase</keyword>
<dbReference type="InterPro" id="IPR041588">
    <property type="entry name" value="Integrase_H2C2"/>
</dbReference>
<feature type="domain" description="CCHC-type" evidence="12">
    <location>
        <begin position="462"/>
        <end position="478"/>
    </location>
</feature>
<dbReference type="InterPro" id="IPR043502">
    <property type="entry name" value="DNA/RNA_pol_sf"/>
</dbReference>
<evidence type="ECO:0000256" key="1">
    <source>
        <dbReference type="ARBA" id="ARBA00012493"/>
    </source>
</evidence>
<feature type="compositionally biased region" description="Basic and acidic residues" evidence="10">
    <location>
        <begin position="1388"/>
        <end position="1400"/>
    </location>
</feature>
<feature type="region of interest" description="Disordered" evidence="10">
    <location>
        <begin position="83"/>
        <end position="265"/>
    </location>
</feature>
<dbReference type="CDD" id="cd01647">
    <property type="entry name" value="RT_LTR"/>
    <property type="match status" value="1"/>
</dbReference>
<dbReference type="Proteomes" id="UP000653454">
    <property type="component" value="Unassembled WGS sequence"/>
</dbReference>
<dbReference type="FunFam" id="1.10.340.70:FF:000003">
    <property type="entry name" value="Protein CBG25708"/>
    <property type="match status" value="1"/>
</dbReference>
<feature type="compositionally biased region" description="Pro residues" evidence="10">
    <location>
        <begin position="119"/>
        <end position="132"/>
    </location>
</feature>
<feature type="compositionally biased region" description="Pro residues" evidence="10">
    <location>
        <begin position="84"/>
        <end position="95"/>
    </location>
</feature>
<evidence type="ECO:0000259" key="13">
    <source>
        <dbReference type="PROSITE" id="PS50878"/>
    </source>
</evidence>
<organism evidence="15 16">
    <name type="scientific">Plutella xylostella</name>
    <name type="common">Diamondback moth</name>
    <name type="synonym">Plutella maculipennis</name>
    <dbReference type="NCBI Taxonomy" id="51655"/>
    <lineage>
        <taxon>Eukaryota</taxon>
        <taxon>Metazoa</taxon>
        <taxon>Ecdysozoa</taxon>
        <taxon>Arthropoda</taxon>
        <taxon>Hexapoda</taxon>
        <taxon>Insecta</taxon>
        <taxon>Pterygota</taxon>
        <taxon>Neoptera</taxon>
        <taxon>Endopterygota</taxon>
        <taxon>Lepidoptera</taxon>
        <taxon>Glossata</taxon>
        <taxon>Ditrysia</taxon>
        <taxon>Yponomeutoidea</taxon>
        <taxon>Plutellidae</taxon>
        <taxon>Plutella</taxon>
    </lineage>
</organism>
<keyword evidence="7" id="KW-0378">Hydrolase</keyword>
<dbReference type="GO" id="GO:0003676">
    <property type="term" value="F:nucleic acid binding"/>
    <property type="evidence" value="ECO:0007669"/>
    <property type="project" value="InterPro"/>
</dbReference>
<accession>A0A8S4G3N8</accession>
<dbReference type="EC" id="2.7.7.49" evidence="1"/>
<dbReference type="Gene3D" id="3.10.10.10">
    <property type="entry name" value="HIV Type 1 Reverse Transcriptase, subunit A, domain 1"/>
    <property type="match status" value="1"/>
</dbReference>
<evidence type="ECO:0000256" key="4">
    <source>
        <dbReference type="ARBA" id="ARBA00022695"/>
    </source>
</evidence>
<dbReference type="PANTHER" id="PTHR37984">
    <property type="entry name" value="PROTEIN CBG26694"/>
    <property type="match status" value="1"/>
</dbReference>
<name>A0A8S4G3N8_PLUXY</name>
<keyword evidence="16" id="KW-1185">Reference proteome</keyword>
<keyword evidence="5" id="KW-0540">Nuclease</keyword>
<feature type="region of interest" description="Disordered" evidence="10">
    <location>
        <begin position="1352"/>
        <end position="1371"/>
    </location>
</feature>
<evidence type="ECO:0000256" key="3">
    <source>
        <dbReference type="ARBA" id="ARBA00022679"/>
    </source>
</evidence>
<gene>
    <name evidence="15" type="ORF">PLXY2_LOCUS13349</name>
</gene>
<dbReference type="FunFam" id="3.30.70.270:FF:000026">
    <property type="entry name" value="Transposon Ty3-G Gag-Pol polyprotein"/>
    <property type="match status" value="1"/>
</dbReference>
<evidence type="ECO:0000256" key="5">
    <source>
        <dbReference type="ARBA" id="ARBA00022722"/>
    </source>
</evidence>
<dbReference type="PROSITE" id="PS50158">
    <property type="entry name" value="ZF_CCHC"/>
    <property type="match status" value="1"/>
</dbReference>
<dbReference type="Pfam" id="PF17917">
    <property type="entry name" value="RT_RNaseH"/>
    <property type="match status" value="1"/>
</dbReference>
<dbReference type="InterPro" id="IPR001878">
    <property type="entry name" value="Znf_CCHC"/>
</dbReference>
<feature type="domain" description="Reverse transcriptase" evidence="13">
    <location>
        <begin position="549"/>
        <end position="726"/>
    </location>
</feature>
<dbReference type="InterPro" id="IPR036875">
    <property type="entry name" value="Znf_CCHC_sf"/>
</dbReference>
<dbReference type="SUPFAM" id="SSF56672">
    <property type="entry name" value="DNA/RNA polymerases"/>
    <property type="match status" value="1"/>
</dbReference>
<dbReference type="PROSITE" id="PS50103">
    <property type="entry name" value="ZF_C3H1"/>
    <property type="match status" value="1"/>
</dbReference>
<keyword evidence="4" id="KW-0548">Nucleotidyltransferase</keyword>
<evidence type="ECO:0000256" key="2">
    <source>
        <dbReference type="ARBA" id="ARBA00016264"/>
    </source>
</evidence>
<evidence type="ECO:0000313" key="16">
    <source>
        <dbReference type="Proteomes" id="UP000653454"/>
    </source>
</evidence>
<dbReference type="GO" id="GO:0003964">
    <property type="term" value="F:RNA-directed DNA polymerase activity"/>
    <property type="evidence" value="ECO:0007669"/>
    <property type="project" value="UniProtKB-KW"/>
</dbReference>
<evidence type="ECO:0000259" key="11">
    <source>
        <dbReference type="PROSITE" id="PS50103"/>
    </source>
</evidence>
<dbReference type="InterPro" id="IPR000477">
    <property type="entry name" value="RT_dom"/>
</dbReference>
<dbReference type="InterPro" id="IPR041373">
    <property type="entry name" value="RT_RNaseH"/>
</dbReference>
<dbReference type="FunFam" id="3.30.420.10:FF:000063">
    <property type="entry name" value="Retrovirus-related Pol polyprotein from transposon 297-like Protein"/>
    <property type="match status" value="1"/>
</dbReference>
<feature type="compositionally biased region" description="Basic residues" evidence="10">
    <location>
        <begin position="217"/>
        <end position="234"/>
    </location>
</feature>
<dbReference type="CDD" id="cd09274">
    <property type="entry name" value="RNase_HI_RT_Ty3"/>
    <property type="match status" value="1"/>
</dbReference>
<dbReference type="InterPro" id="IPR050951">
    <property type="entry name" value="Retrovirus_Pol_polyprotein"/>
</dbReference>
<feature type="domain" description="C3H1-type" evidence="11">
    <location>
        <begin position="1478"/>
        <end position="1506"/>
    </location>
</feature>
<protein>
    <recommendedName>
        <fullName evidence="2">Cleavage and polyadenylation specificity factor subunit 4</fullName>
        <ecNumber evidence="1">2.7.7.49</ecNumber>
    </recommendedName>
</protein>
<evidence type="ECO:0000313" key="15">
    <source>
        <dbReference type="EMBL" id="CAG9135096.1"/>
    </source>
</evidence>
<keyword evidence="9" id="KW-0479">Metal-binding</keyword>
<evidence type="ECO:0000256" key="6">
    <source>
        <dbReference type="ARBA" id="ARBA00022759"/>
    </source>
</evidence>
<dbReference type="PROSITE" id="PS50994">
    <property type="entry name" value="INTEGRASE"/>
    <property type="match status" value="1"/>
</dbReference>
<dbReference type="InterPro" id="IPR012337">
    <property type="entry name" value="RNaseH-like_sf"/>
</dbReference>
<dbReference type="InterPro" id="IPR000571">
    <property type="entry name" value="Znf_CCCH"/>
</dbReference>
<feature type="compositionally biased region" description="Basic residues" evidence="10">
    <location>
        <begin position="192"/>
        <end position="208"/>
    </location>
</feature>
<feature type="region of interest" description="Disordered" evidence="10">
    <location>
        <begin position="384"/>
        <end position="405"/>
    </location>
</feature>
<dbReference type="Gene3D" id="4.10.60.10">
    <property type="entry name" value="Zinc finger, CCHC-type"/>
    <property type="match status" value="1"/>
</dbReference>
<dbReference type="InterPro" id="IPR043128">
    <property type="entry name" value="Rev_trsase/Diguanyl_cyclase"/>
</dbReference>
<dbReference type="InterPro" id="IPR036397">
    <property type="entry name" value="RNaseH_sf"/>
</dbReference>
<evidence type="ECO:0000256" key="9">
    <source>
        <dbReference type="PROSITE-ProRule" id="PRU00723"/>
    </source>
</evidence>
<dbReference type="PANTHER" id="PTHR37984:SF8">
    <property type="entry name" value="CCHC-TYPE DOMAIN-CONTAINING PROTEIN"/>
    <property type="match status" value="1"/>
</dbReference>
<dbReference type="PROSITE" id="PS50878">
    <property type="entry name" value="RT_POL"/>
    <property type="match status" value="1"/>
</dbReference>
<dbReference type="Pfam" id="PF01480">
    <property type="entry name" value="PWI"/>
    <property type="match status" value="1"/>
</dbReference>
<dbReference type="Gene3D" id="1.10.340.70">
    <property type="match status" value="1"/>
</dbReference>
<proteinExistence type="predicted"/>
<dbReference type="Gene3D" id="3.30.420.10">
    <property type="entry name" value="Ribonuclease H-like superfamily/Ribonuclease H"/>
    <property type="match status" value="1"/>
</dbReference>
<dbReference type="Pfam" id="PF00098">
    <property type="entry name" value="zf-CCHC"/>
    <property type="match status" value="1"/>
</dbReference>
<dbReference type="GO" id="GO:0016787">
    <property type="term" value="F:hydrolase activity"/>
    <property type="evidence" value="ECO:0007669"/>
    <property type="project" value="UniProtKB-KW"/>
</dbReference>
<keyword evidence="9" id="KW-0862">Zinc</keyword>
<dbReference type="InterPro" id="IPR001584">
    <property type="entry name" value="Integrase_cat-core"/>
</dbReference>
<feature type="compositionally biased region" description="Basic and acidic residues" evidence="10">
    <location>
        <begin position="1419"/>
        <end position="1464"/>
    </location>
</feature>
<keyword evidence="8" id="KW-0695">RNA-directed DNA polymerase</keyword>
<dbReference type="EMBL" id="CAJHNJ030000094">
    <property type="protein sequence ID" value="CAG9135096.1"/>
    <property type="molecule type" value="Genomic_DNA"/>
</dbReference>
<dbReference type="SMART" id="SM00343">
    <property type="entry name" value="ZnF_C2HC"/>
    <property type="match status" value="1"/>
</dbReference>
<dbReference type="InterPro" id="IPR002483">
    <property type="entry name" value="PWI_dom"/>
</dbReference>
<feature type="compositionally biased region" description="Polar residues" evidence="10">
    <location>
        <begin position="1352"/>
        <end position="1363"/>
    </location>
</feature>
<dbReference type="SUPFAM" id="SSF57756">
    <property type="entry name" value="Retrovirus zinc finger-like domains"/>
    <property type="match status" value="1"/>
</dbReference>
<evidence type="ECO:0000259" key="14">
    <source>
        <dbReference type="PROSITE" id="PS50994"/>
    </source>
</evidence>
<evidence type="ECO:0000256" key="10">
    <source>
        <dbReference type="SAM" id="MobiDB-lite"/>
    </source>
</evidence>
<evidence type="ECO:0000256" key="8">
    <source>
        <dbReference type="ARBA" id="ARBA00022918"/>
    </source>
</evidence>
<dbReference type="SUPFAM" id="SSF53098">
    <property type="entry name" value="Ribonuclease H-like"/>
    <property type="match status" value="1"/>
</dbReference>
<feature type="domain" description="Integrase catalytic" evidence="14">
    <location>
        <begin position="1095"/>
        <end position="1257"/>
    </location>
</feature>
<dbReference type="Gene3D" id="3.30.70.270">
    <property type="match status" value="2"/>
</dbReference>
<reference evidence="15" key="1">
    <citation type="submission" date="2020-11" db="EMBL/GenBank/DDBJ databases">
        <authorList>
            <person name="Whiteford S."/>
        </authorList>
    </citation>
    <scope>NUCLEOTIDE SEQUENCE</scope>
</reference>
<dbReference type="GO" id="GO:0004519">
    <property type="term" value="F:endonuclease activity"/>
    <property type="evidence" value="ECO:0007669"/>
    <property type="project" value="UniProtKB-KW"/>
</dbReference>
<feature type="zinc finger region" description="C3H1-type" evidence="9">
    <location>
        <begin position="1478"/>
        <end position="1506"/>
    </location>
</feature>
<keyword evidence="9" id="KW-0863">Zinc-finger</keyword>
<dbReference type="Pfam" id="PF00665">
    <property type="entry name" value="rve"/>
    <property type="match status" value="1"/>
</dbReference>
<sequence length="1524" mass="172548">MIIENPDTFKSWLTSILEPLCDADPAALAKYVYALVKKDKPLQELREGMLDQLDVFLQQETKPFVDMLFKSLESQEYLTAVIPEPAPEPPAPPAPVIEGAKEPTEPEPTPPSNGVAPAPALPPAPAPAPAAPAAPRQRVVVSRGDKVPPRPRIQEQTLVKVMPLTELLEEPVDQPPRRRDRRGDSLRDIIDRRRRRSRSWERRGRRRHASPDDPRRHDKRRPPSRSPSPRRYRNRSPPPPAMLDRPPSRSSGGIRTHASEETGENIDKIIEQFNNHFGTKTNTTIVRFKFFTRNQERGEAIDEYVTALKLLSRQCEFETLEDSLLRDRIVCGVLDTTVRDRLLRTDGLTLEMAVRMCQANEVSHDNGRQIEGVVKTEERPGAVDAVWSSGGGGGQRRGAPYGSARQGGYSGGGAAGGGYSGGARPRGGAGAPRGPPSGARACAACGDLQCASDIRCAAKKVKCYLCGNKGHYKRMCPNRKSRKVFEVMEEDDDTYGSDGELYYVSIVERVDELSRKQDDKCSPCICPVRKIPLGVRDRLRDELQRMEELGVIRKVTHPTSWVNGIVIAPKKDGSLRICLDPRPLNRVIRRQHYPLPTLTDIATKLKGARYFSKLDARSGFWMVELDDESSDLCTFGTPFGRYQFLRMPYGINSASEIFHSRVRQLLEDIEGVDSFVDDVIVWGATKEEHDERLRALMERAKSVGIKFNRDKCLFGVREVTYLGHTFSEDGMKIDETKLKAINNMPSPSDRKALERFLGMVNYVSKFIPNYSDMVGPLRGLLKSTSVWSWGEQEESVVRALRAAVCAAPVLALYDAAAPATVSVDASGHALGAVLLQGGRPVEFASLTLTDTQQRYAQIEKEMLAIVFAMERFHQYVYGKSDILVETDHKPLESLFKKSLDSVPARLQRMMLRVQRYDFTVSYKPGKYMFIADALSRAPLAEKMSEDVSSEVEIQSCFLIENVRFSHEKLDTVRNFVTKDKDCQLLIDHIKHGWPSDKYQVQEPIRAYWSFREALEYVDGVIFKDKLVLIPSGLRGEMLRRVHEGHLGADRCKRRARDVMYWPGMSRAVEQLVRRCRLCALHAARPQREPMIPHPLPTLPWVKLGSDIFEYKKDKYLVLVDYYSNFIEVSLLNSITSKCVINAIKEQFARHGIAKELVTDNGPAYASKEFRAFASEWGFNHVTTSPHYPQSNGRSERSVRTIKSLLLKSIDAKSDFYMALLNFRSTPRDGIASPAQLLMGRRLNTLLPTHEEKLKPERDNSVDIANLQKKQRLSKSWYDGRARALPELQVGEEVLTAAGGARRQARVTARAPQPRSCFVQDRNGHVYRRNRRHLIRLAETQSQLVPPIVHSQQVNSEDGIQVTASSSCGSDDYDSCKEFDENLRSCESRPRANKGYTERAAARVAKNRLKTTKSRSPIPVRDRLHDRDRRVAERDRMSRDREHRDRTQRSRDRDHSRDRSRERSRGSAGTPTREERPHAGYKRRCRDFDEKGYCMRGDLCQWDHGADPLVLEDASFPVPRVPGER</sequence>
<keyword evidence="6" id="KW-0255">Endonuclease</keyword>
<evidence type="ECO:0000259" key="12">
    <source>
        <dbReference type="PROSITE" id="PS50158"/>
    </source>
</evidence>
<comment type="caution">
    <text evidence="15">The sequence shown here is derived from an EMBL/GenBank/DDBJ whole genome shotgun (WGS) entry which is preliminary data.</text>
</comment>
<dbReference type="GO" id="GO:0042575">
    <property type="term" value="C:DNA polymerase complex"/>
    <property type="evidence" value="ECO:0007669"/>
    <property type="project" value="UniProtKB-ARBA"/>
</dbReference>